<name>A0A514CH50_9BACT</name>
<sequence length="212" mass="24214">MKRHLYILALAFGMMSCIQDDYLVDGGVSSPEVGTDTYTFLQFHPHLDTLALLIERAGLIEEVNDENTLFAPNNLSIQKYVDEVLAEMREVDPEAVYTVNDIPTDTLEKYMGGYIFPGKITREDMSERGEIVMAINGEERRISLEPREDYEDELSSFPEYVFITYKRGEEWDEQGVIIDDQQSIVRTSNLISTNGVIHVLQGDHTLFDYQGN</sequence>
<dbReference type="RefSeq" id="WP_141614376.1">
    <property type="nucleotide sequence ID" value="NZ_CP041253.1"/>
</dbReference>
<dbReference type="Gene3D" id="2.30.180.10">
    <property type="entry name" value="FAS1 domain"/>
    <property type="match status" value="1"/>
</dbReference>
<protein>
    <recommendedName>
        <fullName evidence="1">FAS1 domain-containing protein</fullName>
    </recommendedName>
</protein>
<dbReference type="PROSITE" id="PS50213">
    <property type="entry name" value="FAS1"/>
    <property type="match status" value="1"/>
</dbReference>
<dbReference type="Proteomes" id="UP000316614">
    <property type="component" value="Chromosome"/>
</dbReference>
<proteinExistence type="predicted"/>
<dbReference type="Pfam" id="PF02469">
    <property type="entry name" value="Fasciclin"/>
    <property type="match status" value="1"/>
</dbReference>
<evidence type="ECO:0000313" key="3">
    <source>
        <dbReference type="Proteomes" id="UP000316614"/>
    </source>
</evidence>
<accession>A0A514CH50</accession>
<dbReference type="OrthoDB" id="836286at2"/>
<keyword evidence="3" id="KW-1185">Reference proteome</keyword>
<dbReference type="KEGG" id="echi:FKX85_08810"/>
<feature type="domain" description="FAS1" evidence="1">
    <location>
        <begin position="34"/>
        <end position="204"/>
    </location>
</feature>
<dbReference type="PROSITE" id="PS51257">
    <property type="entry name" value="PROKAR_LIPOPROTEIN"/>
    <property type="match status" value="1"/>
</dbReference>
<gene>
    <name evidence="2" type="ORF">FKX85_08810</name>
</gene>
<dbReference type="AlphaFoldDB" id="A0A514CH50"/>
<reference evidence="2 3" key="1">
    <citation type="submission" date="2019-06" db="EMBL/GenBank/DDBJ databases">
        <title>Echinicola alkalisoli sp. nov. isolated from saline soil.</title>
        <authorList>
            <person name="Sun J.-Q."/>
            <person name="Xu L."/>
        </authorList>
    </citation>
    <scope>NUCLEOTIDE SEQUENCE [LARGE SCALE GENOMIC DNA]</scope>
    <source>
        <strain evidence="2 3">LN3S3</strain>
    </source>
</reference>
<organism evidence="2 3">
    <name type="scientific">Echinicola soli</name>
    <dbReference type="NCBI Taxonomy" id="2591634"/>
    <lineage>
        <taxon>Bacteria</taxon>
        <taxon>Pseudomonadati</taxon>
        <taxon>Bacteroidota</taxon>
        <taxon>Cytophagia</taxon>
        <taxon>Cytophagales</taxon>
        <taxon>Cyclobacteriaceae</taxon>
        <taxon>Echinicola</taxon>
    </lineage>
</organism>
<evidence type="ECO:0000259" key="1">
    <source>
        <dbReference type="PROSITE" id="PS50213"/>
    </source>
</evidence>
<dbReference type="InterPro" id="IPR036378">
    <property type="entry name" value="FAS1_dom_sf"/>
</dbReference>
<evidence type="ECO:0000313" key="2">
    <source>
        <dbReference type="EMBL" id="QDH79128.1"/>
    </source>
</evidence>
<dbReference type="EMBL" id="CP041253">
    <property type="protein sequence ID" value="QDH79128.1"/>
    <property type="molecule type" value="Genomic_DNA"/>
</dbReference>
<dbReference type="InterPro" id="IPR000782">
    <property type="entry name" value="FAS1_domain"/>
</dbReference>
<dbReference type="SUPFAM" id="SSF82153">
    <property type="entry name" value="FAS1 domain"/>
    <property type="match status" value="1"/>
</dbReference>